<evidence type="ECO:0000313" key="1">
    <source>
        <dbReference type="EMBL" id="QDS98443.1"/>
    </source>
</evidence>
<reference evidence="1 2" key="1">
    <citation type="submission" date="2019-02" db="EMBL/GenBank/DDBJ databases">
        <title>Deep-cultivation of Planctomycetes and their phenomic and genomic characterization uncovers novel biology.</title>
        <authorList>
            <person name="Wiegand S."/>
            <person name="Jogler M."/>
            <person name="Boedeker C."/>
            <person name="Pinto D."/>
            <person name="Vollmers J."/>
            <person name="Rivas-Marin E."/>
            <person name="Kohn T."/>
            <person name="Peeters S.H."/>
            <person name="Heuer A."/>
            <person name="Rast P."/>
            <person name="Oberbeckmann S."/>
            <person name="Bunk B."/>
            <person name="Jeske O."/>
            <person name="Meyerdierks A."/>
            <person name="Storesund J.E."/>
            <person name="Kallscheuer N."/>
            <person name="Luecker S."/>
            <person name="Lage O.M."/>
            <person name="Pohl T."/>
            <person name="Merkel B.J."/>
            <person name="Hornburger P."/>
            <person name="Mueller R.-W."/>
            <person name="Bruemmer F."/>
            <person name="Labrenz M."/>
            <person name="Spormann A.M."/>
            <person name="Op den Camp H."/>
            <person name="Overmann J."/>
            <person name="Amann R."/>
            <person name="Jetten M.S.M."/>
            <person name="Mascher T."/>
            <person name="Medema M.H."/>
            <person name="Devos D.P."/>
            <person name="Kaster A.-K."/>
            <person name="Ovreas L."/>
            <person name="Rohde M."/>
            <person name="Galperin M.Y."/>
            <person name="Jogler C."/>
        </authorList>
    </citation>
    <scope>NUCLEOTIDE SEQUENCE [LARGE SCALE GENOMIC DNA]</scope>
    <source>
        <strain evidence="1 2">HG15A2</strain>
    </source>
</reference>
<dbReference type="EMBL" id="CP036263">
    <property type="protein sequence ID" value="QDS98443.1"/>
    <property type="molecule type" value="Genomic_DNA"/>
</dbReference>
<dbReference type="Proteomes" id="UP000319852">
    <property type="component" value="Chromosome"/>
</dbReference>
<protein>
    <submittedName>
        <fullName evidence="1">Uncharacterized protein</fullName>
    </submittedName>
</protein>
<organism evidence="1 2">
    <name type="scientific">Adhaeretor mobilis</name>
    <dbReference type="NCBI Taxonomy" id="1930276"/>
    <lineage>
        <taxon>Bacteria</taxon>
        <taxon>Pseudomonadati</taxon>
        <taxon>Planctomycetota</taxon>
        <taxon>Planctomycetia</taxon>
        <taxon>Pirellulales</taxon>
        <taxon>Lacipirellulaceae</taxon>
        <taxon>Adhaeretor</taxon>
    </lineage>
</organism>
<dbReference type="KEGG" id="amob:HG15A2_17210"/>
<proteinExistence type="predicted"/>
<dbReference type="RefSeq" id="WP_145059599.1">
    <property type="nucleotide sequence ID" value="NZ_CP036263.1"/>
</dbReference>
<name>A0A517MU83_9BACT</name>
<sequence length="95" mass="11120">MNSWPIDIRNRIAQCFPEKSDIVVTKLDKIPPNLRDRPRIARCILQLANGDFEKLDNLLIAACSDYRDVIWWAEYDHPLNPDTRLRNLGNPFETI</sequence>
<dbReference type="OrthoDB" id="1448788at2"/>
<evidence type="ECO:0000313" key="2">
    <source>
        <dbReference type="Proteomes" id="UP000319852"/>
    </source>
</evidence>
<gene>
    <name evidence="1" type="ORF">HG15A2_17210</name>
</gene>
<keyword evidence="2" id="KW-1185">Reference proteome</keyword>
<accession>A0A517MU83</accession>
<dbReference type="AlphaFoldDB" id="A0A517MU83"/>